<keyword evidence="6" id="KW-1185">Reference proteome</keyword>
<dbReference type="InterPro" id="IPR043502">
    <property type="entry name" value="DNA/RNA_pol_sf"/>
</dbReference>
<evidence type="ECO:0000313" key="6">
    <source>
        <dbReference type="Proteomes" id="UP001151760"/>
    </source>
</evidence>
<reference evidence="5" key="1">
    <citation type="journal article" date="2022" name="Int. J. Mol. Sci.">
        <title>Draft Genome of Tanacetum Coccineum: Genomic Comparison of Closely Related Tanacetum-Family Plants.</title>
        <authorList>
            <person name="Yamashiro T."/>
            <person name="Shiraishi A."/>
            <person name="Nakayama K."/>
            <person name="Satake H."/>
        </authorList>
    </citation>
    <scope>NUCLEOTIDE SEQUENCE</scope>
</reference>
<accession>A0ABQ5BGX5</accession>
<dbReference type="Gene3D" id="3.30.420.10">
    <property type="entry name" value="Ribonuclease H-like superfamily/Ribonuclease H"/>
    <property type="match status" value="1"/>
</dbReference>
<dbReference type="Gene3D" id="3.30.70.270">
    <property type="match status" value="1"/>
</dbReference>
<dbReference type="InterPro" id="IPR041588">
    <property type="entry name" value="Integrase_H2C2"/>
</dbReference>
<sequence length="497" mass="56796">MDKLVIEMLNQGIIRVSQSSFSSSVLLKKDASYRFCVDYRALNEVTVKEKFLIPTVDEMFDELGGATISTKLALLAGYHQIHVHERDVYKTAFHTHDEHCEFLVMPFGLTNALLQKQGFKWGELENKAFEDHKTRLSEAPILGLPKFEKVFVVEADTANVGVFEEDDEITAAFMALSQPLVGLVNDLRQENETLEKLRQIHQKLERNEVLDRFRLSEFHNMPMVGHSSVKKMLVGLSALFYWKGMQKSVEEFIRVWEDMLMDFITRLPVYKGLLVVLVVVDYFTKYAHFGTLPFGFNETKVAEVFKDMVVKLHGIPKMTVSDRDPIFVTVYGRVPPSIIPYPPGSSKVVVVEELLIERDVLLRQLKQDLAHAKNQMEMQVIRKRRGIEFNSGDMVLVIERIGKVTYRLALPAGHPVEQHLTVCDTRVVLHNGIPARQVLVQWMGNSSDKATWEWLSVFQATYPSYHLEEKVISEGEGNVTTTAQEEGRPKRVMSKPV</sequence>
<dbReference type="Proteomes" id="UP001151760">
    <property type="component" value="Unassembled WGS sequence"/>
</dbReference>
<dbReference type="Gene3D" id="3.10.10.10">
    <property type="entry name" value="HIV Type 1 Reverse Transcriptase, subunit A, domain 1"/>
    <property type="match status" value="1"/>
</dbReference>
<dbReference type="InterPro" id="IPR053134">
    <property type="entry name" value="RNA-dir_DNA_polymerase"/>
</dbReference>
<evidence type="ECO:0000256" key="2">
    <source>
        <dbReference type="SAM" id="MobiDB-lite"/>
    </source>
</evidence>
<evidence type="ECO:0000259" key="4">
    <source>
        <dbReference type="Pfam" id="PF17921"/>
    </source>
</evidence>
<dbReference type="Pfam" id="PF17921">
    <property type="entry name" value="Integrase_H2C2"/>
    <property type="match status" value="1"/>
</dbReference>
<feature type="coiled-coil region" evidence="1">
    <location>
        <begin position="180"/>
        <end position="207"/>
    </location>
</feature>
<feature type="region of interest" description="Disordered" evidence="2">
    <location>
        <begin position="476"/>
        <end position="497"/>
    </location>
</feature>
<name>A0ABQ5BGX5_9ASTR</name>
<feature type="domain" description="Reverse transcriptase" evidence="3">
    <location>
        <begin position="28"/>
        <end position="112"/>
    </location>
</feature>
<dbReference type="Gene3D" id="1.10.340.70">
    <property type="match status" value="1"/>
</dbReference>
<dbReference type="InterPro" id="IPR043128">
    <property type="entry name" value="Rev_trsase/Diguanyl_cyclase"/>
</dbReference>
<feature type="domain" description="Integrase zinc-binding" evidence="4">
    <location>
        <begin position="215"/>
        <end position="254"/>
    </location>
</feature>
<protein>
    <submittedName>
        <fullName evidence="5">Ty3-gypsy retrotransposon protein</fullName>
    </submittedName>
</protein>
<reference evidence="5" key="2">
    <citation type="submission" date="2022-01" db="EMBL/GenBank/DDBJ databases">
        <authorList>
            <person name="Yamashiro T."/>
            <person name="Shiraishi A."/>
            <person name="Satake H."/>
            <person name="Nakayama K."/>
        </authorList>
    </citation>
    <scope>NUCLEOTIDE SEQUENCE</scope>
</reference>
<evidence type="ECO:0000256" key="1">
    <source>
        <dbReference type="SAM" id="Coils"/>
    </source>
</evidence>
<keyword evidence="1" id="KW-0175">Coiled coil</keyword>
<dbReference type="PANTHER" id="PTHR24559">
    <property type="entry name" value="TRANSPOSON TY3-I GAG-POL POLYPROTEIN"/>
    <property type="match status" value="1"/>
</dbReference>
<dbReference type="EMBL" id="BQNB010013283">
    <property type="protein sequence ID" value="GJT14095.1"/>
    <property type="molecule type" value="Genomic_DNA"/>
</dbReference>
<gene>
    <name evidence="5" type="ORF">Tco_0861137</name>
</gene>
<comment type="caution">
    <text evidence="5">The sequence shown here is derived from an EMBL/GenBank/DDBJ whole genome shotgun (WGS) entry which is preliminary data.</text>
</comment>
<dbReference type="CDD" id="cd01647">
    <property type="entry name" value="RT_LTR"/>
    <property type="match status" value="1"/>
</dbReference>
<dbReference type="InterPro" id="IPR036397">
    <property type="entry name" value="RNaseH_sf"/>
</dbReference>
<evidence type="ECO:0000313" key="5">
    <source>
        <dbReference type="EMBL" id="GJT14095.1"/>
    </source>
</evidence>
<dbReference type="InterPro" id="IPR012337">
    <property type="entry name" value="RNaseH-like_sf"/>
</dbReference>
<dbReference type="SUPFAM" id="SSF53098">
    <property type="entry name" value="Ribonuclease H-like"/>
    <property type="match status" value="1"/>
</dbReference>
<dbReference type="PANTHER" id="PTHR24559:SF444">
    <property type="entry name" value="REVERSE TRANSCRIPTASE DOMAIN-CONTAINING PROTEIN"/>
    <property type="match status" value="1"/>
</dbReference>
<organism evidence="5 6">
    <name type="scientific">Tanacetum coccineum</name>
    <dbReference type="NCBI Taxonomy" id="301880"/>
    <lineage>
        <taxon>Eukaryota</taxon>
        <taxon>Viridiplantae</taxon>
        <taxon>Streptophyta</taxon>
        <taxon>Embryophyta</taxon>
        <taxon>Tracheophyta</taxon>
        <taxon>Spermatophyta</taxon>
        <taxon>Magnoliopsida</taxon>
        <taxon>eudicotyledons</taxon>
        <taxon>Gunneridae</taxon>
        <taxon>Pentapetalae</taxon>
        <taxon>asterids</taxon>
        <taxon>campanulids</taxon>
        <taxon>Asterales</taxon>
        <taxon>Asteraceae</taxon>
        <taxon>Asteroideae</taxon>
        <taxon>Anthemideae</taxon>
        <taxon>Anthemidinae</taxon>
        <taxon>Tanacetum</taxon>
    </lineage>
</organism>
<dbReference type="SUPFAM" id="SSF56672">
    <property type="entry name" value="DNA/RNA polymerases"/>
    <property type="match status" value="1"/>
</dbReference>
<evidence type="ECO:0000259" key="3">
    <source>
        <dbReference type="Pfam" id="PF00078"/>
    </source>
</evidence>
<proteinExistence type="predicted"/>
<dbReference type="Pfam" id="PF00078">
    <property type="entry name" value="RVT_1"/>
    <property type="match status" value="1"/>
</dbReference>
<dbReference type="InterPro" id="IPR000477">
    <property type="entry name" value="RT_dom"/>
</dbReference>